<dbReference type="PANTHER" id="PTHR30212">
    <property type="entry name" value="PROTEIN YIIM"/>
    <property type="match status" value="1"/>
</dbReference>
<accession>A0ABV8WNU2</accession>
<organism evidence="2 3">
    <name type="scientific">Gracilibacillus xinjiangensis</name>
    <dbReference type="NCBI Taxonomy" id="1193282"/>
    <lineage>
        <taxon>Bacteria</taxon>
        <taxon>Bacillati</taxon>
        <taxon>Bacillota</taxon>
        <taxon>Bacilli</taxon>
        <taxon>Bacillales</taxon>
        <taxon>Bacillaceae</taxon>
        <taxon>Gracilibacillus</taxon>
    </lineage>
</organism>
<name>A0ABV8WNU2_9BACI</name>
<feature type="domain" description="MOSC" evidence="1">
    <location>
        <begin position="30"/>
        <end position="164"/>
    </location>
</feature>
<dbReference type="Pfam" id="PF03475">
    <property type="entry name" value="YiiM_3-alpha"/>
    <property type="match status" value="1"/>
</dbReference>
<reference evidence="3" key="1">
    <citation type="journal article" date="2019" name="Int. J. Syst. Evol. Microbiol.">
        <title>The Global Catalogue of Microorganisms (GCM) 10K type strain sequencing project: providing services to taxonomists for standard genome sequencing and annotation.</title>
        <authorList>
            <consortium name="The Broad Institute Genomics Platform"/>
            <consortium name="The Broad Institute Genome Sequencing Center for Infectious Disease"/>
            <person name="Wu L."/>
            <person name="Ma J."/>
        </authorList>
    </citation>
    <scope>NUCLEOTIDE SEQUENCE [LARGE SCALE GENOMIC DNA]</scope>
    <source>
        <strain evidence="3">CCUG 37865</strain>
    </source>
</reference>
<comment type="caution">
    <text evidence="2">The sequence shown here is derived from an EMBL/GenBank/DDBJ whole genome shotgun (WGS) entry which is preliminary data.</text>
</comment>
<dbReference type="EMBL" id="JBHSDT010000001">
    <property type="protein sequence ID" value="MFC4401532.1"/>
    <property type="molecule type" value="Genomic_DNA"/>
</dbReference>
<dbReference type="Pfam" id="PF03473">
    <property type="entry name" value="MOSC"/>
    <property type="match status" value="1"/>
</dbReference>
<dbReference type="InterPro" id="IPR011037">
    <property type="entry name" value="Pyrv_Knase-like_insert_dom_sf"/>
</dbReference>
<evidence type="ECO:0000259" key="1">
    <source>
        <dbReference type="PROSITE" id="PS51340"/>
    </source>
</evidence>
<dbReference type="Gene3D" id="2.40.33.20">
    <property type="entry name" value="PK beta-barrel domain-like"/>
    <property type="match status" value="1"/>
</dbReference>
<sequence>MSYEIISLNVGKPRIHQFGEKKVHTGFVKQPTTEVCYLTKTGFFEDGQADLKNHGGEEKALLMYAEDHYTYWEGLYGQNFTYPSFGENITIKGLTERELYIGDIFKLGGSIIQVAQPRQPCYKIAAYHQIKDIPAIVTKTGFSGYYFRVLQEGEVSVRDTLEKIEESQTNVTPYDIFDCLFHDRENKERMEEYLLLDTLSANVKNTLNKRLRKLG</sequence>
<keyword evidence="3" id="KW-1185">Reference proteome</keyword>
<dbReference type="SUPFAM" id="SSF50800">
    <property type="entry name" value="PK beta-barrel domain-like"/>
    <property type="match status" value="1"/>
</dbReference>
<evidence type="ECO:0000313" key="2">
    <source>
        <dbReference type="EMBL" id="MFC4401532.1"/>
    </source>
</evidence>
<dbReference type="InterPro" id="IPR052353">
    <property type="entry name" value="Benzoxazolinone_Detox_Enz"/>
</dbReference>
<dbReference type="PANTHER" id="PTHR30212:SF2">
    <property type="entry name" value="PROTEIN YIIM"/>
    <property type="match status" value="1"/>
</dbReference>
<evidence type="ECO:0000313" key="3">
    <source>
        <dbReference type="Proteomes" id="UP001595882"/>
    </source>
</evidence>
<protein>
    <submittedName>
        <fullName evidence="2">MOSC domain-containing protein</fullName>
    </submittedName>
</protein>
<gene>
    <name evidence="2" type="ORF">ACFOY7_00275</name>
</gene>
<dbReference type="RefSeq" id="WP_390248211.1">
    <property type="nucleotide sequence ID" value="NZ_JBHSDT010000001.1"/>
</dbReference>
<dbReference type="PROSITE" id="PS51340">
    <property type="entry name" value="MOSC"/>
    <property type="match status" value="1"/>
</dbReference>
<dbReference type="InterPro" id="IPR005302">
    <property type="entry name" value="MoCF_Sase_C"/>
</dbReference>
<dbReference type="InterPro" id="IPR005163">
    <property type="entry name" value="Tri_helical_YiiM-like"/>
</dbReference>
<proteinExistence type="predicted"/>
<dbReference type="Proteomes" id="UP001595882">
    <property type="component" value="Unassembled WGS sequence"/>
</dbReference>